<feature type="non-terminal residue" evidence="1">
    <location>
        <position position="1"/>
    </location>
</feature>
<accession>A0A0F8Y026</accession>
<gene>
    <name evidence="1" type="ORF">LCGC14_3153650</name>
</gene>
<protein>
    <submittedName>
        <fullName evidence="1">Uncharacterized protein</fullName>
    </submittedName>
</protein>
<sequence>RGQPGNYLTVAYHFDPLLTVDGHYIINNTE</sequence>
<evidence type="ECO:0000313" key="1">
    <source>
        <dbReference type="EMBL" id="KKK47589.1"/>
    </source>
</evidence>
<name>A0A0F8Y026_9ZZZZ</name>
<reference evidence="1" key="1">
    <citation type="journal article" date="2015" name="Nature">
        <title>Complex archaea that bridge the gap between prokaryotes and eukaryotes.</title>
        <authorList>
            <person name="Spang A."/>
            <person name="Saw J.H."/>
            <person name="Jorgensen S.L."/>
            <person name="Zaremba-Niedzwiedzka K."/>
            <person name="Martijn J."/>
            <person name="Lind A.E."/>
            <person name="van Eijk R."/>
            <person name="Schleper C."/>
            <person name="Guy L."/>
            <person name="Ettema T.J."/>
        </authorList>
    </citation>
    <scope>NUCLEOTIDE SEQUENCE</scope>
</reference>
<organism evidence="1">
    <name type="scientific">marine sediment metagenome</name>
    <dbReference type="NCBI Taxonomy" id="412755"/>
    <lineage>
        <taxon>unclassified sequences</taxon>
        <taxon>metagenomes</taxon>
        <taxon>ecological metagenomes</taxon>
    </lineage>
</organism>
<proteinExistence type="predicted"/>
<comment type="caution">
    <text evidence="1">The sequence shown here is derived from an EMBL/GenBank/DDBJ whole genome shotgun (WGS) entry which is preliminary data.</text>
</comment>
<dbReference type="AlphaFoldDB" id="A0A0F8Y026"/>
<dbReference type="EMBL" id="LAZR01069503">
    <property type="protein sequence ID" value="KKK47589.1"/>
    <property type="molecule type" value="Genomic_DNA"/>
</dbReference>